<reference evidence="3 4" key="1">
    <citation type="submission" date="2016-11" db="EMBL/GenBank/DDBJ databases">
        <authorList>
            <person name="Jaros S."/>
            <person name="Januszkiewicz K."/>
            <person name="Wedrychowicz H."/>
        </authorList>
    </citation>
    <scope>NUCLEOTIDE SEQUENCE [LARGE SCALE GENOMIC DNA]</scope>
    <source>
        <strain evidence="3 4">DSM 18231</strain>
    </source>
</reference>
<evidence type="ECO:0000313" key="3">
    <source>
        <dbReference type="EMBL" id="SHH23902.1"/>
    </source>
</evidence>
<proteinExistence type="predicted"/>
<accession>A0A1M5RC35</accession>
<evidence type="ECO:0000256" key="1">
    <source>
        <dbReference type="SAM" id="MobiDB-lite"/>
    </source>
</evidence>
<dbReference type="GeneID" id="98638880"/>
<gene>
    <name evidence="3" type="ORF">SAMN02744645_2966</name>
</gene>
<name>A0A1M5RC35_9GAMM</name>
<evidence type="ECO:0000313" key="4">
    <source>
        <dbReference type="Proteomes" id="UP000184000"/>
    </source>
</evidence>
<feature type="chain" id="PRO_5009913424" description="Pentapeptide MXKDX repeat protein" evidence="2">
    <location>
        <begin position="26"/>
        <end position="109"/>
    </location>
</feature>
<feature type="compositionally biased region" description="Basic and acidic residues" evidence="1">
    <location>
        <begin position="98"/>
        <end position="109"/>
    </location>
</feature>
<dbReference type="EMBL" id="FQXA01000005">
    <property type="protein sequence ID" value="SHH23902.1"/>
    <property type="molecule type" value="Genomic_DNA"/>
</dbReference>
<dbReference type="RefSeq" id="WP_073301483.1">
    <property type="nucleotide sequence ID" value="NZ_FQXA01000005.1"/>
</dbReference>
<organism evidence="3 4">
    <name type="scientific">Stutzerimonas xanthomarina DSM 18231</name>
    <dbReference type="NCBI Taxonomy" id="1403346"/>
    <lineage>
        <taxon>Bacteria</taxon>
        <taxon>Pseudomonadati</taxon>
        <taxon>Pseudomonadota</taxon>
        <taxon>Gammaproteobacteria</taxon>
        <taxon>Pseudomonadales</taxon>
        <taxon>Pseudomonadaceae</taxon>
        <taxon>Stutzerimonas</taxon>
    </lineage>
</organism>
<feature type="region of interest" description="Disordered" evidence="1">
    <location>
        <begin position="25"/>
        <end position="109"/>
    </location>
</feature>
<protein>
    <recommendedName>
        <fullName evidence="5">Pentapeptide MXKDX repeat protein</fullName>
    </recommendedName>
</protein>
<feature type="compositionally biased region" description="Low complexity" evidence="1">
    <location>
        <begin position="72"/>
        <end position="93"/>
    </location>
</feature>
<evidence type="ECO:0008006" key="5">
    <source>
        <dbReference type="Google" id="ProtNLM"/>
    </source>
</evidence>
<feature type="signal peptide" evidence="2">
    <location>
        <begin position="1"/>
        <end position="25"/>
    </location>
</feature>
<feature type="compositionally biased region" description="Basic and acidic residues" evidence="1">
    <location>
        <begin position="57"/>
        <end position="71"/>
    </location>
</feature>
<sequence length="109" mass="11736">MSIFKRNSLIAIVLLAALPLTAVQAQTEHDGHHPGEAPPQQAAPEVSHAQKAQGGISDHEGMGHGRMDHDQMMQMHKQHMGSGQMDQGSMGAGPHQSQGRDDKSPKHDH</sequence>
<dbReference type="AlphaFoldDB" id="A0A1M5RC35"/>
<dbReference type="Proteomes" id="UP000184000">
    <property type="component" value="Unassembled WGS sequence"/>
</dbReference>
<evidence type="ECO:0000256" key="2">
    <source>
        <dbReference type="SAM" id="SignalP"/>
    </source>
</evidence>
<keyword evidence="2" id="KW-0732">Signal</keyword>